<sequence length="151" mass="17489">MSIDLEEKLGKFWRSLKNANIVDGFFQLTDTFPNEWDGKKGWSNLDNELVENLYLKWGGISQLILEKAEDSTQQQHLDDAIAKSDSRLLNFVGEIDHNISYMLIRIYQIISSKGECRATRGKMFEQITYQILQGKKNFKNRSLESDSTIFS</sequence>
<name>A0A397GF74_9GLOM</name>
<dbReference type="OrthoDB" id="19861at2759"/>
<keyword evidence="2" id="KW-1185">Reference proteome</keyword>
<comment type="caution">
    <text evidence="1">The sequence shown here is derived from an EMBL/GenBank/DDBJ whole genome shotgun (WGS) entry which is preliminary data.</text>
</comment>
<dbReference type="EMBL" id="PQFF01000504">
    <property type="protein sequence ID" value="RHZ46760.1"/>
    <property type="molecule type" value="Genomic_DNA"/>
</dbReference>
<dbReference type="AlphaFoldDB" id="A0A397GF74"/>
<organism evidence="1 2">
    <name type="scientific">Diversispora epigaea</name>
    <dbReference type="NCBI Taxonomy" id="1348612"/>
    <lineage>
        <taxon>Eukaryota</taxon>
        <taxon>Fungi</taxon>
        <taxon>Fungi incertae sedis</taxon>
        <taxon>Mucoromycota</taxon>
        <taxon>Glomeromycotina</taxon>
        <taxon>Glomeromycetes</taxon>
        <taxon>Diversisporales</taxon>
        <taxon>Diversisporaceae</taxon>
        <taxon>Diversispora</taxon>
    </lineage>
</organism>
<dbReference type="STRING" id="1348612.A0A397GF74"/>
<reference evidence="1 2" key="1">
    <citation type="submission" date="2018-08" db="EMBL/GenBank/DDBJ databases">
        <title>Genome and evolution of the arbuscular mycorrhizal fungus Diversispora epigaea (formerly Glomus versiforme) and its bacterial endosymbionts.</title>
        <authorList>
            <person name="Sun X."/>
            <person name="Fei Z."/>
            <person name="Harrison M."/>
        </authorList>
    </citation>
    <scope>NUCLEOTIDE SEQUENCE [LARGE SCALE GENOMIC DNA]</scope>
    <source>
        <strain evidence="1 2">IT104</strain>
    </source>
</reference>
<accession>A0A397GF74</accession>
<evidence type="ECO:0000313" key="2">
    <source>
        <dbReference type="Proteomes" id="UP000266861"/>
    </source>
</evidence>
<dbReference type="Proteomes" id="UP000266861">
    <property type="component" value="Unassembled WGS sequence"/>
</dbReference>
<proteinExistence type="predicted"/>
<evidence type="ECO:0000313" key="1">
    <source>
        <dbReference type="EMBL" id="RHZ46760.1"/>
    </source>
</evidence>
<gene>
    <name evidence="1" type="ORF">Glove_606g58</name>
</gene>
<protein>
    <submittedName>
        <fullName evidence="1">Uncharacterized protein</fullName>
    </submittedName>
</protein>